<keyword evidence="2" id="KW-0223">Dioxygenase</keyword>
<dbReference type="SUPFAM" id="SSF51197">
    <property type="entry name" value="Clavaminate synthase-like"/>
    <property type="match status" value="1"/>
</dbReference>
<dbReference type="Pfam" id="PF13532">
    <property type="entry name" value="2OG-FeII_Oxy_2"/>
    <property type="match status" value="1"/>
</dbReference>
<protein>
    <submittedName>
        <fullName evidence="2">Alpha-ketoglutarate-dependent dioxygenase AlkB family protein</fullName>
    </submittedName>
</protein>
<dbReference type="EMBL" id="JBHSFV010000015">
    <property type="protein sequence ID" value="MFC4636169.1"/>
    <property type="molecule type" value="Genomic_DNA"/>
</dbReference>
<comment type="caution">
    <text evidence="2">The sequence shown here is derived from an EMBL/GenBank/DDBJ whole genome shotgun (WGS) entry which is preliminary data.</text>
</comment>
<dbReference type="Gene3D" id="2.60.120.590">
    <property type="entry name" value="Alpha-ketoglutarate-dependent dioxygenase AlkB-like"/>
    <property type="match status" value="1"/>
</dbReference>
<dbReference type="PANTHER" id="PTHR31212:SF4">
    <property type="entry name" value="ALPHA-KETOGLUTARATE-DEPENDENT DIOXYGENASE ALKB HOMOLOG 3"/>
    <property type="match status" value="1"/>
</dbReference>
<name>A0ABV9I3Z6_9FLAO</name>
<gene>
    <name evidence="2" type="ORF">ACFO3O_19840</name>
</gene>
<evidence type="ECO:0000313" key="2">
    <source>
        <dbReference type="EMBL" id="MFC4636169.1"/>
    </source>
</evidence>
<keyword evidence="2" id="KW-0560">Oxidoreductase</keyword>
<feature type="domain" description="Fe2OG dioxygenase" evidence="1">
    <location>
        <begin position="101"/>
        <end position="199"/>
    </location>
</feature>
<dbReference type="PANTHER" id="PTHR31212">
    <property type="entry name" value="ALPHA-KETOGLUTARATE-DEPENDENT DIOXYGENASE ALKB HOMOLOG 3"/>
    <property type="match status" value="1"/>
</dbReference>
<sequence length="200" mass="23185">MSLFPLEPYRLDLPDAHVTYHPHFLTQEEASHYYDILYKETPWRQDDIKVFGKVHPQPRLTALYATNNLPYSYSNITMHPLAFTFALSEIKKKVETLVNAKFTTCLLNLYRHGKDSNGWHADDEKELGKNPTIASVSLGASRVFKFRDKTTKSSVHSMSLEHGSLLLMKDETQHNWQHQIPKTSKFVEPRINLTFRIIKG</sequence>
<evidence type="ECO:0000259" key="1">
    <source>
        <dbReference type="PROSITE" id="PS51471"/>
    </source>
</evidence>
<dbReference type="InterPro" id="IPR032854">
    <property type="entry name" value="ALKBH3"/>
</dbReference>
<proteinExistence type="predicted"/>
<dbReference type="Proteomes" id="UP001596043">
    <property type="component" value="Unassembled WGS sequence"/>
</dbReference>
<evidence type="ECO:0000313" key="3">
    <source>
        <dbReference type="Proteomes" id="UP001596043"/>
    </source>
</evidence>
<reference evidence="3" key="1">
    <citation type="journal article" date="2019" name="Int. J. Syst. Evol. Microbiol.">
        <title>The Global Catalogue of Microorganisms (GCM) 10K type strain sequencing project: providing services to taxonomists for standard genome sequencing and annotation.</title>
        <authorList>
            <consortium name="The Broad Institute Genomics Platform"/>
            <consortium name="The Broad Institute Genome Sequencing Center for Infectious Disease"/>
            <person name="Wu L."/>
            <person name="Ma J."/>
        </authorList>
    </citation>
    <scope>NUCLEOTIDE SEQUENCE [LARGE SCALE GENOMIC DNA]</scope>
    <source>
        <strain evidence="3">YJ-61-S</strain>
    </source>
</reference>
<dbReference type="InterPro" id="IPR027450">
    <property type="entry name" value="AlkB-like"/>
</dbReference>
<accession>A0ABV9I3Z6</accession>
<dbReference type="GO" id="GO:0051213">
    <property type="term" value="F:dioxygenase activity"/>
    <property type="evidence" value="ECO:0007669"/>
    <property type="project" value="UniProtKB-KW"/>
</dbReference>
<dbReference type="PROSITE" id="PS51471">
    <property type="entry name" value="FE2OG_OXY"/>
    <property type="match status" value="1"/>
</dbReference>
<keyword evidence="3" id="KW-1185">Reference proteome</keyword>
<dbReference type="InterPro" id="IPR005123">
    <property type="entry name" value="Oxoglu/Fe-dep_dioxygenase_dom"/>
</dbReference>
<dbReference type="InterPro" id="IPR037151">
    <property type="entry name" value="AlkB-like_sf"/>
</dbReference>
<organism evidence="2 3">
    <name type="scientific">Dokdonia ponticola</name>
    <dbReference type="NCBI Taxonomy" id="2041041"/>
    <lineage>
        <taxon>Bacteria</taxon>
        <taxon>Pseudomonadati</taxon>
        <taxon>Bacteroidota</taxon>
        <taxon>Flavobacteriia</taxon>
        <taxon>Flavobacteriales</taxon>
        <taxon>Flavobacteriaceae</taxon>
        <taxon>Dokdonia</taxon>
    </lineage>
</organism>
<dbReference type="RefSeq" id="WP_379982098.1">
    <property type="nucleotide sequence ID" value="NZ_JBHSFV010000015.1"/>
</dbReference>